<dbReference type="HAMAP" id="MF_01463_B">
    <property type="entry name" value="SecD_B"/>
    <property type="match status" value="1"/>
</dbReference>
<accession>A0A169MY79</accession>
<dbReference type="GO" id="GO:0065002">
    <property type="term" value="P:intracellular protein transmembrane transport"/>
    <property type="evidence" value="ECO:0007669"/>
    <property type="project" value="UniProtKB-UniRule"/>
</dbReference>
<dbReference type="InterPro" id="IPR022646">
    <property type="entry name" value="SecD/SecF_CS"/>
</dbReference>
<dbReference type="GO" id="GO:0006605">
    <property type="term" value="P:protein targeting"/>
    <property type="evidence" value="ECO:0007669"/>
    <property type="project" value="UniProtKB-UniRule"/>
</dbReference>
<name>A0A169MY79_STRLU</name>
<dbReference type="InterPro" id="IPR005791">
    <property type="entry name" value="SecD"/>
</dbReference>
<dbReference type="InterPro" id="IPR054384">
    <property type="entry name" value="SecDF_P1_head"/>
</dbReference>
<feature type="transmembrane region" description="Helical" evidence="9">
    <location>
        <begin position="528"/>
        <end position="546"/>
    </location>
</feature>
<proteinExistence type="inferred from homology"/>
<comment type="similarity">
    <text evidence="10">Belongs to the SecD/SecF family. SecF subfamily.</text>
</comment>
<dbReference type="AlphaFoldDB" id="A0A169MY79"/>
<dbReference type="Proteomes" id="UP000217676">
    <property type="component" value="Chromosome"/>
</dbReference>
<evidence type="ECO:0000259" key="14">
    <source>
        <dbReference type="Pfam" id="PF22599"/>
    </source>
</evidence>
<comment type="function">
    <text evidence="9">Part of the Sec protein translocase complex. Interacts with the SecYEG preprotein conducting channel. SecDF uses the proton motive force (PMF) to complete protein translocation after the ATP-dependent function of SecA.</text>
</comment>
<evidence type="ECO:0000259" key="13">
    <source>
        <dbReference type="Pfam" id="PF21760"/>
    </source>
</evidence>
<evidence type="ECO:0000256" key="9">
    <source>
        <dbReference type="HAMAP-Rule" id="MF_01463"/>
    </source>
</evidence>
<dbReference type="SUPFAM" id="SSF82866">
    <property type="entry name" value="Multidrug efflux transporter AcrB transmembrane domain"/>
    <property type="match status" value="2"/>
</dbReference>
<comment type="subunit">
    <text evidence="10">Forms a complex with SecD. Part of the essential Sec protein translocation apparatus which comprises SecA, SecYEG and auxiliary proteins SecDF. Other proteins may also be involved.</text>
</comment>
<protein>
    <recommendedName>
        <fullName evidence="9 10">Multifunctional fusion protein</fullName>
    </recommendedName>
    <domain>
        <recommendedName>
            <fullName evidence="9">Protein translocase subunit SecD</fullName>
        </recommendedName>
    </domain>
    <domain>
        <recommendedName>
            <fullName evidence="10">Protein-export membrane protein SecF</fullName>
        </recommendedName>
    </domain>
</protein>
<dbReference type="InterPro" id="IPR048631">
    <property type="entry name" value="SecD_1st"/>
</dbReference>
<keyword evidence="3 9" id="KW-1003">Cell membrane</keyword>
<dbReference type="PRINTS" id="PR01755">
    <property type="entry name" value="SECFTRNLCASE"/>
</dbReference>
<feature type="domain" description="Protein translocase subunit SecDF P1" evidence="13">
    <location>
        <begin position="59"/>
        <end position="115"/>
    </location>
</feature>
<dbReference type="NCBIfam" id="TIGR00966">
    <property type="entry name" value="transloc_SecF"/>
    <property type="match status" value="1"/>
</dbReference>
<dbReference type="Pfam" id="PF22599">
    <property type="entry name" value="SecDF_P1_head"/>
    <property type="match status" value="1"/>
</dbReference>
<dbReference type="RefSeq" id="WP_359883838.1">
    <property type="nucleotide sequence ID" value="NZ_JBEYHT010000067.1"/>
</dbReference>
<dbReference type="GO" id="GO:0043952">
    <property type="term" value="P:protein transport by the Sec complex"/>
    <property type="evidence" value="ECO:0007669"/>
    <property type="project" value="UniProtKB-UniRule"/>
</dbReference>
<feature type="transmembrane region" description="Helical" evidence="9">
    <location>
        <begin position="435"/>
        <end position="457"/>
    </location>
</feature>
<feature type="transmembrane region" description="Helical" evidence="9">
    <location>
        <begin position="747"/>
        <end position="765"/>
    </location>
</feature>
<evidence type="ECO:0000256" key="7">
    <source>
        <dbReference type="ARBA" id="ARBA00023010"/>
    </source>
</evidence>
<keyword evidence="5 9" id="KW-0653">Protein transport</keyword>
<comment type="subcellular location">
    <subcellularLocation>
        <location evidence="1 9">Cell membrane</location>
        <topology evidence="1 9">Multi-pass membrane protein</topology>
    </subcellularLocation>
</comment>
<evidence type="ECO:0000256" key="11">
    <source>
        <dbReference type="SAM" id="MobiDB-lite"/>
    </source>
</evidence>
<sequence>MSSSAALRRALLALAVVALALWTALTTPPRLGLDLRGGTRIVLETQDTPQLRADAAATDRALEVLRKRVDGLGVAEPSLARSGEKRIVVELPGLRDPREAAEVIGRTAQLTFHPVVSAADGPAGPPAADGSRVLADPDAAPNPNPNPSPSPDKAPAAGSGGFLALAAPALTGDGVKSAEAAFDTTGARGWTVDLTFRGDAADAWARLTGQAACAPGTDPARRVAIVLDDRIVSAPAMQTGVPCGSGITGGSTQITGGFSAAEARDLAALVEGGALPLPVTTVEQSTVGPTLGADAIRASALAAVIGLACTGVFVIAVYRLLGFLATIALALYGLISYAAVVALGATLTLPGLAGFVLAVGIAVDANVLVFERAREEYAALGDPTRTTRRTGTTGRTGTGGTRRKGATTPLTRATLGPDALARDPRRPLHTAFGKAWSAVADSNITTLLAAGLLFAFATGPVKGFGVTLAIGVLASMITAMIITRLLADAALRIGAVRRRPALTGMAGLGRLRTRLNRRPPRLMRRRRTWYTAGTALLLLALAGIGVRGVEFGVEFTGGRDVRYTATRPVDADTARAAVTAAGFADAVVQTTGDGGRDITVRVGDTADTAQTRITEALTKAAGPLTVERDDLIGPSLGGELRTHALLALGLAVAAQLLYLSIRFRWTYAAAAVAAMAQDVLLVIGLFAWLGKPVDSVFLAALLTVVGYSVNDSVVVLDRLRELRRKGGRIPLADLADRAVAQTLPRTVNTGMGALFVLMALAVLGGDTLADFSVALLAGVVLGMASTVFTALPLAVTLESRSPAPVRAVREKTTDPTGAVV</sequence>
<comment type="caution">
    <text evidence="9">Lacks conserved residue(s) required for the propagation of feature annotation.</text>
</comment>
<dbReference type="KEGG" id="slau:SLA_0027"/>
<feature type="transmembrane region" description="Helical" evidence="9">
    <location>
        <begin position="463"/>
        <end position="487"/>
    </location>
</feature>
<comment type="subunit">
    <text evidence="9">Forms a complex with SecF. Part of the essential Sec protein translocation apparatus which comprises SecA, SecYEG and auxiliary proteins SecDF. Other proteins may also be involved.</text>
</comment>
<dbReference type="EMBL" id="AP017424">
    <property type="protein sequence ID" value="BAU80982.1"/>
    <property type="molecule type" value="Genomic_DNA"/>
</dbReference>
<dbReference type="GO" id="GO:0005886">
    <property type="term" value="C:plasma membrane"/>
    <property type="evidence" value="ECO:0007669"/>
    <property type="project" value="UniProtKB-SubCell"/>
</dbReference>
<keyword evidence="7 9" id="KW-0811">Translocation</keyword>
<dbReference type="PANTHER" id="PTHR30081:SF1">
    <property type="entry name" value="PROTEIN TRANSLOCASE SUBUNIT SECD"/>
    <property type="match status" value="1"/>
</dbReference>
<feature type="transmembrane region" description="Helical" evidence="9">
    <location>
        <begin position="668"/>
        <end position="689"/>
    </location>
</feature>
<keyword evidence="2 9" id="KW-0813">Transport</keyword>
<feature type="compositionally biased region" description="Low complexity" evidence="11">
    <location>
        <begin position="118"/>
        <end position="139"/>
    </location>
</feature>
<feature type="domain" description="Protein export membrane protein SecD/SecF C-terminal" evidence="12">
    <location>
        <begin position="617"/>
        <end position="798"/>
    </location>
</feature>
<feature type="domain" description="SecDF P1 head subdomain" evidence="14">
    <location>
        <begin position="166"/>
        <end position="276"/>
    </location>
</feature>
<dbReference type="Gene3D" id="3.30.1360.200">
    <property type="match status" value="1"/>
</dbReference>
<comment type="similarity">
    <text evidence="9">Belongs to the SecD/SecF family. SecD subfamily.</text>
</comment>
<feature type="transmembrane region" description="Helical" evidence="9">
    <location>
        <begin position="695"/>
        <end position="716"/>
    </location>
</feature>
<organism evidence="15 16">
    <name type="scientific">Streptomyces laurentii</name>
    <dbReference type="NCBI Taxonomy" id="39478"/>
    <lineage>
        <taxon>Bacteria</taxon>
        <taxon>Bacillati</taxon>
        <taxon>Actinomycetota</taxon>
        <taxon>Actinomycetes</taxon>
        <taxon>Kitasatosporales</taxon>
        <taxon>Streptomycetaceae</taxon>
        <taxon>Streptomyces</taxon>
    </lineage>
</organism>
<evidence type="ECO:0000256" key="1">
    <source>
        <dbReference type="ARBA" id="ARBA00004651"/>
    </source>
</evidence>
<dbReference type="PANTHER" id="PTHR30081">
    <property type="entry name" value="PROTEIN-EXPORT MEMBRANE PROTEIN SEC"/>
    <property type="match status" value="1"/>
</dbReference>
<keyword evidence="6 9" id="KW-1133">Transmembrane helix</keyword>
<dbReference type="NCBIfam" id="NF009583">
    <property type="entry name" value="PRK13024.1-3"/>
    <property type="match status" value="1"/>
</dbReference>
<feature type="transmembrane region" description="Helical" evidence="9">
    <location>
        <begin position="643"/>
        <end position="661"/>
    </location>
</feature>
<evidence type="ECO:0000256" key="5">
    <source>
        <dbReference type="ARBA" id="ARBA00022927"/>
    </source>
</evidence>
<evidence type="ECO:0000256" key="2">
    <source>
        <dbReference type="ARBA" id="ARBA00022448"/>
    </source>
</evidence>
<gene>
    <name evidence="9" type="primary">secD</name>
    <name evidence="10" type="synonym">secF</name>
    <name evidence="15" type="ORF">SLA_0027</name>
</gene>
<dbReference type="Pfam" id="PF07549">
    <property type="entry name" value="Sec_GG"/>
    <property type="match status" value="2"/>
</dbReference>
<evidence type="ECO:0000313" key="15">
    <source>
        <dbReference type="EMBL" id="BAU80982.1"/>
    </source>
</evidence>
<keyword evidence="16" id="KW-1185">Reference proteome</keyword>
<feature type="compositionally biased region" description="Pro residues" evidence="11">
    <location>
        <begin position="140"/>
        <end position="152"/>
    </location>
</feature>
<keyword evidence="4 9" id="KW-0812">Transmembrane</keyword>
<dbReference type="Pfam" id="PF02355">
    <property type="entry name" value="SecD_SecF_C"/>
    <property type="match status" value="2"/>
</dbReference>
<dbReference type="Pfam" id="PF21760">
    <property type="entry name" value="SecD_1st"/>
    <property type="match status" value="1"/>
</dbReference>
<dbReference type="HAMAP" id="MF_01464_B">
    <property type="entry name" value="SecF_B"/>
    <property type="match status" value="1"/>
</dbReference>
<feature type="transmembrane region" description="Helical" evidence="9">
    <location>
        <begin position="323"/>
        <end position="345"/>
    </location>
</feature>
<dbReference type="Gene3D" id="1.20.1640.10">
    <property type="entry name" value="Multidrug efflux transporter AcrB transmembrane domain"/>
    <property type="match status" value="2"/>
</dbReference>
<evidence type="ECO:0000256" key="10">
    <source>
        <dbReference type="HAMAP-Rule" id="MF_01464"/>
    </source>
</evidence>
<dbReference type="InterPro" id="IPR022645">
    <property type="entry name" value="SecD/SecF_bac"/>
</dbReference>
<dbReference type="NCBIfam" id="TIGR01129">
    <property type="entry name" value="secD"/>
    <property type="match status" value="1"/>
</dbReference>
<reference evidence="15 16" key="1">
    <citation type="journal article" date="2016" name="Genome Announc.">
        <title>Complete Genome Sequence of Thiostrepton-Producing Streptomyces laurentii ATCC 31255.</title>
        <authorList>
            <person name="Doi K."/>
            <person name="Fujino Y."/>
            <person name="Nagayoshi Y."/>
            <person name="Ohshima T."/>
            <person name="Ogata S."/>
        </authorList>
    </citation>
    <scope>NUCLEOTIDE SEQUENCE [LARGE SCALE GENOMIC DNA]</scope>
    <source>
        <strain evidence="15 16">ATCC 31255</strain>
    </source>
</reference>
<feature type="region of interest" description="Disordered" evidence="11">
    <location>
        <begin position="382"/>
        <end position="411"/>
    </location>
</feature>
<evidence type="ECO:0000256" key="8">
    <source>
        <dbReference type="ARBA" id="ARBA00023136"/>
    </source>
</evidence>
<feature type="transmembrane region" description="Helical" evidence="9">
    <location>
        <begin position="771"/>
        <end position="797"/>
    </location>
</feature>
<evidence type="ECO:0000313" key="16">
    <source>
        <dbReference type="Proteomes" id="UP000217676"/>
    </source>
</evidence>
<feature type="transmembrane region" description="Helical" evidence="9">
    <location>
        <begin position="295"/>
        <end position="316"/>
    </location>
</feature>
<evidence type="ECO:0000256" key="3">
    <source>
        <dbReference type="ARBA" id="ARBA00022475"/>
    </source>
</evidence>
<feature type="transmembrane region" description="Helical" evidence="9">
    <location>
        <begin position="351"/>
        <end position="370"/>
    </location>
</feature>
<dbReference type="GO" id="GO:0015450">
    <property type="term" value="F:protein-transporting ATPase activity"/>
    <property type="evidence" value="ECO:0007669"/>
    <property type="project" value="InterPro"/>
</dbReference>
<feature type="region of interest" description="Disordered" evidence="11">
    <location>
        <begin position="116"/>
        <end position="159"/>
    </location>
</feature>
<dbReference type="InterPro" id="IPR022813">
    <property type="entry name" value="SecD/SecF_arch_bac"/>
</dbReference>
<dbReference type="InterPro" id="IPR005665">
    <property type="entry name" value="SecF_bac"/>
</dbReference>
<dbReference type="Gene3D" id="3.30.70.3220">
    <property type="match status" value="1"/>
</dbReference>
<evidence type="ECO:0000256" key="4">
    <source>
        <dbReference type="ARBA" id="ARBA00022692"/>
    </source>
</evidence>
<keyword evidence="8 9" id="KW-0472">Membrane</keyword>
<evidence type="ECO:0000256" key="6">
    <source>
        <dbReference type="ARBA" id="ARBA00022989"/>
    </source>
</evidence>
<dbReference type="InterPro" id="IPR048634">
    <property type="entry name" value="SecD_SecF_C"/>
</dbReference>
<feature type="domain" description="Protein export membrane protein SecD/SecF C-terminal" evidence="12">
    <location>
        <begin position="281"/>
        <end position="377"/>
    </location>
</feature>
<evidence type="ECO:0000259" key="12">
    <source>
        <dbReference type="Pfam" id="PF02355"/>
    </source>
</evidence>